<evidence type="ECO:0000256" key="4">
    <source>
        <dbReference type="ARBA" id="ARBA00022554"/>
    </source>
</evidence>
<evidence type="ECO:0000313" key="9">
    <source>
        <dbReference type="Proteomes" id="UP001140949"/>
    </source>
</evidence>
<keyword evidence="3" id="KW-0597">Phosphoprotein</keyword>
<sequence length="375" mass="41549">MATAATMPAPLFVLLLSCLVAPVAISILLYSLAPEGFDAAPIHGYSFEKSIAVAEKKERVLRFSERVGDGRLTGCEDFAYDAESGYLYTGCDDGWIRRVRLLNADEPEVEDWVHVGGRPAGMAFGLDKCLLVADVHKGLLMVKEDKSIHLLTDEAEGLKFGLTDGVDVASDGVIYFTDASYKYTVDTCMTGFLEGRPYGRLMSFDPYTNQTTVLVRDLYFANGVSLSPDQHSLIFCDTVLRSCKRYHIDGDKKGTVEKFIDNLPGLPDNIRYDGDGHYWIGLSDGRNFAFDMIVKYPLLRKMLVVIRKYVRMPESLGHAGVMSVTLDGNPVSLYSDPELDLVTTGLKIGKHLYYTSLVSSYISRIDLTPSLPKDL</sequence>
<evidence type="ECO:0000256" key="2">
    <source>
        <dbReference type="ARBA" id="ARBA00009191"/>
    </source>
</evidence>
<evidence type="ECO:0000313" key="8">
    <source>
        <dbReference type="EMBL" id="KAJ6829883.1"/>
    </source>
</evidence>
<evidence type="ECO:0000259" key="7">
    <source>
        <dbReference type="Pfam" id="PF03088"/>
    </source>
</evidence>
<dbReference type="InterPro" id="IPR011042">
    <property type="entry name" value="6-blade_b-propeller_TolB-like"/>
</dbReference>
<evidence type="ECO:0000256" key="3">
    <source>
        <dbReference type="ARBA" id="ARBA00022553"/>
    </source>
</evidence>
<accession>A0AAX6GMW2</accession>
<dbReference type="PANTHER" id="PTHR10426">
    <property type="entry name" value="STRICTOSIDINE SYNTHASE-RELATED"/>
    <property type="match status" value="1"/>
</dbReference>
<comment type="subcellular location">
    <subcellularLocation>
        <location evidence="1">Vacuole</location>
    </subcellularLocation>
</comment>
<dbReference type="GO" id="GO:0005773">
    <property type="term" value="C:vacuole"/>
    <property type="evidence" value="ECO:0007669"/>
    <property type="project" value="UniProtKB-SubCell"/>
</dbReference>
<proteinExistence type="inferred from homology"/>
<feature type="chain" id="PRO_5043668572" evidence="6">
    <location>
        <begin position="27"/>
        <end position="375"/>
    </location>
</feature>
<dbReference type="Pfam" id="PF03088">
    <property type="entry name" value="Str_synth"/>
    <property type="match status" value="1"/>
</dbReference>
<keyword evidence="6" id="KW-0732">Signal</keyword>
<organism evidence="8 9">
    <name type="scientific">Iris pallida</name>
    <name type="common">Sweet iris</name>
    <dbReference type="NCBI Taxonomy" id="29817"/>
    <lineage>
        <taxon>Eukaryota</taxon>
        <taxon>Viridiplantae</taxon>
        <taxon>Streptophyta</taxon>
        <taxon>Embryophyta</taxon>
        <taxon>Tracheophyta</taxon>
        <taxon>Spermatophyta</taxon>
        <taxon>Magnoliopsida</taxon>
        <taxon>Liliopsida</taxon>
        <taxon>Asparagales</taxon>
        <taxon>Iridaceae</taxon>
        <taxon>Iridoideae</taxon>
        <taxon>Irideae</taxon>
        <taxon>Iris</taxon>
    </lineage>
</organism>
<dbReference type="GO" id="GO:0012505">
    <property type="term" value="C:endomembrane system"/>
    <property type="evidence" value="ECO:0007669"/>
    <property type="project" value="TreeGrafter"/>
</dbReference>
<dbReference type="AlphaFoldDB" id="A0AAX6GMW2"/>
<comment type="similarity">
    <text evidence="2">Belongs to the strictosidine synthase family.</text>
</comment>
<keyword evidence="5" id="KW-0325">Glycoprotein</keyword>
<dbReference type="Pfam" id="PF20067">
    <property type="entry name" value="SSL_N"/>
    <property type="match status" value="1"/>
</dbReference>
<evidence type="ECO:0000256" key="5">
    <source>
        <dbReference type="ARBA" id="ARBA00023180"/>
    </source>
</evidence>
<reference evidence="8" key="1">
    <citation type="journal article" date="2023" name="GigaByte">
        <title>Genome assembly of the bearded iris, Iris pallida Lam.</title>
        <authorList>
            <person name="Bruccoleri R.E."/>
            <person name="Oakeley E.J."/>
            <person name="Faust A.M.E."/>
            <person name="Altorfer M."/>
            <person name="Dessus-Babus S."/>
            <person name="Burckhardt D."/>
            <person name="Oertli M."/>
            <person name="Naumann U."/>
            <person name="Petersen F."/>
            <person name="Wong J."/>
        </authorList>
    </citation>
    <scope>NUCLEOTIDE SEQUENCE</scope>
    <source>
        <strain evidence="8">GSM-AAB239-AS_SAM_17_03QT</strain>
    </source>
</reference>
<feature type="domain" description="Strictosidine synthase conserved region" evidence="7">
    <location>
        <begin position="164"/>
        <end position="250"/>
    </location>
</feature>
<dbReference type="GO" id="GO:0016787">
    <property type="term" value="F:hydrolase activity"/>
    <property type="evidence" value="ECO:0007669"/>
    <property type="project" value="TreeGrafter"/>
</dbReference>
<dbReference type="InterPro" id="IPR018119">
    <property type="entry name" value="Strictosidine_synth_cons-reg"/>
</dbReference>
<dbReference type="PANTHER" id="PTHR10426:SF88">
    <property type="entry name" value="ADIPOCYTE PLASMA MEMBRANE-ASSOCIATED PROTEIN HEMOMUCIN-RELATED"/>
    <property type="match status" value="1"/>
</dbReference>
<gene>
    <name evidence="8" type="ORF">M6B38_356110</name>
</gene>
<dbReference type="Gene3D" id="2.120.10.30">
    <property type="entry name" value="TolB, C-terminal domain"/>
    <property type="match status" value="1"/>
</dbReference>
<comment type="caution">
    <text evidence="8">The sequence shown here is derived from an EMBL/GenBank/DDBJ whole genome shotgun (WGS) entry which is preliminary data.</text>
</comment>
<dbReference type="EMBL" id="JANAVB010018196">
    <property type="protein sequence ID" value="KAJ6829883.1"/>
    <property type="molecule type" value="Genomic_DNA"/>
</dbReference>
<evidence type="ECO:0000256" key="1">
    <source>
        <dbReference type="ARBA" id="ARBA00004116"/>
    </source>
</evidence>
<name>A0AAX6GMW2_IRIPA</name>
<evidence type="ECO:0000256" key="6">
    <source>
        <dbReference type="SAM" id="SignalP"/>
    </source>
</evidence>
<dbReference type="SUPFAM" id="SSF63829">
    <property type="entry name" value="Calcium-dependent phosphotriesterase"/>
    <property type="match status" value="1"/>
</dbReference>
<protein>
    <submittedName>
        <fullName evidence="8">Protein STRICTOSIDINE SYNTHASE-LIKE 6-like</fullName>
    </submittedName>
</protein>
<dbReference type="Proteomes" id="UP001140949">
    <property type="component" value="Unassembled WGS sequence"/>
</dbReference>
<reference evidence="8" key="2">
    <citation type="submission" date="2023-04" db="EMBL/GenBank/DDBJ databases">
        <authorList>
            <person name="Bruccoleri R.E."/>
            <person name="Oakeley E.J."/>
            <person name="Faust A.-M."/>
            <person name="Dessus-Babus S."/>
            <person name="Altorfer M."/>
            <person name="Burckhardt D."/>
            <person name="Oertli M."/>
            <person name="Naumann U."/>
            <person name="Petersen F."/>
            <person name="Wong J."/>
        </authorList>
    </citation>
    <scope>NUCLEOTIDE SEQUENCE</scope>
    <source>
        <strain evidence="8">GSM-AAB239-AS_SAM_17_03QT</strain>
        <tissue evidence="8">Leaf</tissue>
    </source>
</reference>
<feature type="signal peptide" evidence="6">
    <location>
        <begin position="1"/>
        <end position="26"/>
    </location>
</feature>
<keyword evidence="9" id="KW-1185">Reference proteome</keyword>
<keyword evidence="4" id="KW-0926">Vacuole</keyword>